<gene>
    <name evidence="6" type="ORF">ANI02nite_20740</name>
</gene>
<keyword evidence="2" id="KW-0285">Flavoprotein</keyword>
<dbReference type="NCBIfam" id="TIGR00275">
    <property type="entry name" value="aminoacetone oxidase family FAD-binding enzyme"/>
    <property type="match status" value="1"/>
</dbReference>
<evidence type="ECO:0000256" key="2">
    <source>
        <dbReference type="ARBA" id="ARBA00022630"/>
    </source>
</evidence>
<organism evidence="6 7">
    <name type="scientific">Acetobacter nitrogenifigens DSM 23921 = NBRC 105050</name>
    <dbReference type="NCBI Taxonomy" id="1120919"/>
    <lineage>
        <taxon>Bacteria</taxon>
        <taxon>Pseudomonadati</taxon>
        <taxon>Pseudomonadota</taxon>
        <taxon>Alphaproteobacteria</taxon>
        <taxon>Acetobacterales</taxon>
        <taxon>Acetobacteraceae</taxon>
        <taxon>Acetobacter</taxon>
    </lineage>
</organism>
<dbReference type="InterPro" id="IPR023166">
    <property type="entry name" value="BaiN-like_dom_sf"/>
</dbReference>
<evidence type="ECO:0000256" key="1">
    <source>
        <dbReference type="ARBA" id="ARBA00001974"/>
    </source>
</evidence>
<dbReference type="STRING" id="1120919.GCA_000429165_01048"/>
<dbReference type="PANTHER" id="PTHR42887">
    <property type="entry name" value="OS12G0638800 PROTEIN"/>
    <property type="match status" value="1"/>
</dbReference>
<feature type="domain" description="RsdA/BaiN/AoA(So)-like Rossmann fold-like" evidence="4">
    <location>
        <begin position="8"/>
        <end position="401"/>
    </location>
</feature>
<keyword evidence="7" id="KW-1185">Reference proteome</keyword>
<keyword evidence="3" id="KW-0274">FAD</keyword>
<dbReference type="PRINTS" id="PR00368">
    <property type="entry name" value="FADPNR"/>
</dbReference>
<dbReference type="PANTHER" id="PTHR42887:SF1">
    <property type="entry name" value="BLR3961 PROTEIN"/>
    <property type="match status" value="1"/>
</dbReference>
<dbReference type="InterPro" id="IPR022460">
    <property type="entry name" value="Flavoprotein_PP4765"/>
</dbReference>
<dbReference type="AlphaFoldDB" id="A0A511XB77"/>
<dbReference type="Proteomes" id="UP000321635">
    <property type="component" value="Unassembled WGS sequence"/>
</dbReference>
<dbReference type="Gene3D" id="2.40.30.10">
    <property type="entry name" value="Translation factors"/>
    <property type="match status" value="1"/>
</dbReference>
<dbReference type="Pfam" id="PF03486">
    <property type="entry name" value="HI0933_like"/>
    <property type="match status" value="1"/>
</dbReference>
<sequence length="425" mass="44928">MNELQRPHVVVVGGGPAGLAAAETLAARSCKVTVVDRMPSLGRKFLMAGRSGLNLTNNESLSDSDNGGFLRRYGNAASWLGSSVRAFPPEKLVNWAGELGQPCYSGGGGRVFPKAMKASPLLRAWLQRLGAAGVSVQSGSRWIGWSEDGALLFEHRDAVASMTPDATILALGGASWSRLGSDARWVGALVERGVDMTPFRPANCGFVAAWSDTFRERFAGTPLKRIAVSFEGVALRGEAVVTARGIEGGVIYALSATLRDAIDRGGSTILHLDLRPDLDEAALARRLASVRPRESLSNRLRKAAQLPPVAAALLREVGEPPKDPVSLARLLKAVPVSLTATDSLDRAISVAGGVAASACDERFMLTAIPGVFVCGEMLDWEAPTGGYLLQACFSTGRAAGEGAARWLETRGLLREQDSGLYPHPS</sequence>
<dbReference type="Gene3D" id="1.10.8.260">
    <property type="entry name" value="HI0933 insert domain-like"/>
    <property type="match status" value="1"/>
</dbReference>
<dbReference type="NCBIfam" id="TIGR03862">
    <property type="entry name" value="flavo_PP4765"/>
    <property type="match status" value="1"/>
</dbReference>
<name>A0A511XB77_9PROT</name>
<evidence type="ECO:0000259" key="5">
    <source>
        <dbReference type="Pfam" id="PF22780"/>
    </source>
</evidence>
<protein>
    <submittedName>
        <fullName evidence="6">NAD(FAD)-utilizing dehydrogenase</fullName>
    </submittedName>
</protein>
<evidence type="ECO:0000259" key="4">
    <source>
        <dbReference type="Pfam" id="PF03486"/>
    </source>
</evidence>
<dbReference type="EMBL" id="BJYF01000011">
    <property type="protein sequence ID" value="GEN60190.1"/>
    <property type="molecule type" value="Genomic_DNA"/>
</dbReference>
<reference evidence="6 7" key="1">
    <citation type="submission" date="2019-07" db="EMBL/GenBank/DDBJ databases">
        <title>Whole genome shotgun sequence of Acetobacter nitrogenifigens NBRC 105050.</title>
        <authorList>
            <person name="Hosoyama A."/>
            <person name="Uohara A."/>
            <person name="Ohji S."/>
            <person name="Ichikawa N."/>
        </authorList>
    </citation>
    <scope>NUCLEOTIDE SEQUENCE [LARGE SCALE GENOMIC DNA]</scope>
    <source>
        <strain evidence="6 7">NBRC 105050</strain>
    </source>
</reference>
<comment type="cofactor">
    <cofactor evidence="1">
        <name>FAD</name>
        <dbReference type="ChEBI" id="CHEBI:57692"/>
    </cofactor>
</comment>
<dbReference type="InterPro" id="IPR004792">
    <property type="entry name" value="BaiN-like"/>
</dbReference>
<dbReference type="SUPFAM" id="SSF51905">
    <property type="entry name" value="FAD/NAD(P)-binding domain"/>
    <property type="match status" value="1"/>
</dbReference>
<proteinExistence type="predicted"/>
<evidence type="ECO:0000256" key="3">
    <source>
        <dbReference type="ARBA" id="ARBA00022827"/>
    </source>
</evidence>
<dbReference type="Pfam" id="PF22780">
    <property type="entry name" value="HI0933_like_1st"/>
    <property type="match status" value="1"/>
</dbReference>
<dbReference type="OrthoDB" id="5288829at2"/>
<evidence type="ECO:0000313" key="7">
    <source>
        <dbReference type="Proteomes" id="UP000321635"/>
    </source>
</evidence>
<dbReference type="InterPro" id="IPR057661">
    <property type="entry name" value="RsdA/BaiN/AoA(So)_Rossmann"/>
</dbReference>
<comment type="caution">
    <text evidence="6">The sequence shown here is derived from an EMBL/GenBank/DDBJ whole genome shotgun (WGS) entry which is preliminary data.</text>
</comment>
<dbReference type="InterPro" id="IPR055178">
    <property type="entry name" value="RsdA/BaiN/AoA(So)-like_dom"/>
</dbReference>
<accession>A0A511XB77</accession>
<dbReference type="RefSeq" id="WP_051291966.1">
    <property type="nucleotide sequence ID" value="NZ_AUBI01000003.1"/>
</dbReference>
<dbReference type="Gene3D" id="3.50.50.60">
    <property type="entry name" value="FAD/NAD(P)-binding domain"/>
    <property type="match status" value="1"/>
</dbReference>
<feature type="domain" description="RsdA/BaiN/AoA(So)-like insert" evidence="5">
    <location>
        <begin position="200"/>
        <end position="349"/>
    </location>
</feature>
<dbReference type="SUPFAM" id="SSF160996">
    <property type="entry name" value="HI0933 insert domain-like"/>
    <property type="match status" value="1"/>
</dbReference>
<evidence type="ECO:0000313" key="6">
    <source>
        <dbReference type="EMBL" id="GEN60190.1"/>
    </source>
</evidence>
<dbReference type="InterPro" id="IPR036188">
    <property type="entry name" value="FAD/NAD-bd_sf"/>
</dbReference>